<evidence type="ECO:0000256" key="1">
    <source>
        <dbReference type="ARBA" id="ARBA00004370"/>
    </source>
</evidence>
<gene>
    <name evidence="9" type="ORF">LYPA_23C005162</name>
</gene>
<evidence type="ECO:0000256" key="3">
    <source>
        <dbReference type="ARBA" id="ARBA00022737"/>
    </source>
</evidence>
<dbReference type="Pfam" id="PF07654">
    <property type="entry name" value="C1-set"/>
    <property type="match status" value="1"/>
</dbReference>
<proteinExistence type="predicted"/>
<evidence type="ECO:0000259" key="8">
    <source>
        <dbReference type="PROSITE" id="PS50835"/>
    </source>
</evidence>
<keyword evidence="3" id="KW-0677">Repeat</keyword>
<keyword evidence="10" id="KW-1185">Reference proteome</keyword>
<dbReference type="PANTHER" id="PTHR23277">
    <property type="entry name" value="NECTIN-RELATED"/>
    <property type="match status" value="1"/>
</dbReference>
<keyword evidence="5" id="KW-1015">Disulfide bond</keyword>
<organism evidence="9 10">
    <name type="scientific">Lynx pardinus</name>
    <name type="common">Iberian lynx</name>
    <name type="synonym">Felis pardina</name>
    <dbReference type="NCBI Taxonomy" id="191816"/>
    <lineage>
        <taxon>Eukaryota</taxon>
        <taxon>Metazoa</taxon>
        <taxon>Chordata</taxon>
        <taxon>Craniata</taxon>
        <taxon>Vertebrata</taxon>
        <taxon>Euteleostomi</taxon>
        <taxon>Mammalia</taxon>
        <taxon>Eutheria</taxon>
        <taxon>Laurasiatheria</taxon>
        <taxon>Carnivora</taxon>
        <taxon>Feliformia</taxon>
        <taxon>Felidae</taxon>
        <taxon>Felinae</taxon>
        <taxon>Lynx</taxon>
    </lineage>
</organism>
<dbReference type="InterPro" id="IPR003597">
    <property type="entry name" value="Ig_C1-set"/>
</dbReference>
<dbReference type="GO" id="GO:0005912">
    <property type="term" value="C:adherens junction"/>
    <property type="evidence" value="ECO:0007669"/>
    <property type="project" value="TreeGrafter"/>
</dbReference>
<dbReference type="AlphaFoldDB" id="A0A485N4H1"/>
<evidence type="ECO:0000256" key="2">
    <source>
        <dbReference type="ARBA" id="ARBA00022729"/>
    </source>
</evidence>
<dbReference type="GO" id="GO:0007157">
    <property type="term" value="P:heterophilic cell-cell adhesion via plasma membrane cell adhesion molecules"/>
    <property type="evidence" value="ECO:0007669"/>
    <property type="project" value="TreeGrafter"/>
</dbReference>
<dbReference type="PANTHER" id="PTHR23277:SF108">
    <property type="entry name" value="FASCICLIN-3"/>
    <property type="match status" value="1"/>
</dbReference>
<dbReference type="Gene3D" id="2.60.40.10">
    <property type="entry name" value="Immunoglobulins"/>
    <property type="match status" value="2"/>
</dbReference>
<dbReference type="Pfam" id="PF07686">
    <property type="entry name" value="V-set"/>
    <property type="match status" value="1"/>
</dbReference>
<keyword evidence="6" id="KW-0325">Glycoprotein</keyword>
<dbReference type="EMBL" id="CAAGRJ010011192">
    <property type="protein sequence ID" value="VFV28340.1"/>
    <property type="molecule type" value="Genomic_DNA"/>
</dbReference>
<dbReference type="Proteomes" id="UP000386466">
    <property type="component" value="Unassembled WGS sequence"/>
</dbReference>
<dbReference type="PROSITE" id="PS50835">
    <property type="entry name" value="IG_LIKE"/>
    <property type="match status" value="2"/>
</dbReference>
<evidence type="ECO:0000256" key="4">
    <source>
        <dbReference type="ARBA" id="ARBA00023136"/>
    </source>
</evidence>
<dbReference type="GO" id="GO:0016020">
    <property type="term" value="C:membrane"/>
    <property type="evidence" value="ECO:0007669"/>
    <property type="project" value="UniProtKB-SubCell"/>
</dbReference>
<evidence type="ECO:0000313" key="9">
    <source>
        <dbReference type="EMBL" id="VFV28340.1"/>
    </source>
</evidence>
<feature type="domain" description="Ig-like" evidence="8">
    <location>
        <begin position="28"/>
        <end position="153"/>
    </location>
</feature>
<dbReference type="InterPro" id="IPR013106">
    <property type="entry name" value="Ig_V-set"/>
</dbReference>
<dbReference type="SUPFAM" id="SSF48726">
    <property type="entry name" value="Immunoglobulin"/>
    <property type="match status" value="2"/>
</dbReference>
<protein>
    <submittedName>
        <fullName evidence="9">B7 homolog 6-like</fullName>
    </submittedName>
</protein>
<sequence length="328" mass="36164">MVGGFQSPARGSALTARRLEPASDSVSPYLSASPLLVFFLSLSQSSLHVKMAGTTQTVLLNDNATIFCQVYGDPSPNITIMGVTWFWKNPGSATEVKLFEFFGGQQMTGRPGATVPLKSLESGNASLQLPGIQLREAGEYRCEVVITPHKAVGQVKLEVVAFPVSSLFPEQAVVKEKQETLILCMSSGFHLDNITITWKKLSQKDPQEVFEGIITNHTIENGMFNVTSFLMLKPSLEDNMTIYQCVIYHKSLPTPQKLNFTLTVIESEKTAWSLNNFFYIGVPLSLAVILLIIYLLKKARPQTCPLSCVLKASSQNTQTYTAETEELK</sequence>
<dbReference type="SMART" id="SM00409">
    <property type="entry name" value="IG"/>
    <property type="match status" value="2"/>
</dbReference>
<feature type="transmembrane region" description="Helical" evidence="7">
    <location>
        <begin position="277"/>
        <end position="296"/>
    </location>
</feature>
<dbReference type="InterPro" id="IPR007110">
    <property type="entry name" value="Ig-like_dom"/>
</dbReference>
<accession>A0A485N4H1</accession>
<dbReference type="CDD" id="cd00098">
    <property type="entry name" value="IgC1"/>
    <property type="match status" value="1"/>
</dbReference>
<dbReference type="GO" id="GO:0007156">
    <property type="term" value="P:homophilic cell adhesion via plasma membrane adhesion molecules"/>
    <property type="evidence" value="ECO:0007669"/>
    <property type="project" value="TreeGrafter"/>
</dbReference>
<keyword evidence="7" id="KW-0812">Transmembrane</keyword>
<keyword evidence="7" id="KW-1133">Transmembrane helix</keyword>
<evidence type="ECO:0000256" key="7">
    <source>
        <dbReference type="SAM" id="Phobius"/>
    </source>
</evidence>
<dbReference type="InterPro" id="IPR003599">
    <property type="entry name" value="Ig_sub"/>
</dbReference>
<evidence type="ECO:0000313" key="10">
    <source>
        <dbReference type="Proteomes" id="UP000386466"/>
    </source>
</evidence>
<dbReference type="InterPro" id="IPR013783">
    <property type="entry name" value="Ig-like_fold"/>
</dbReference>
<evidence type="ECO:0000256" key="6">
    <source>
        <dbReference type="ARBA" id="ARBA00023180"/>
    </source>
</evidence>
<evidence type="ECO:0000256" key="5">
    <source>
        <dbReference type="ARBA" id="ARBA00023157"/>
    </source>
</evidence>
<dbReference type="InterPro" id="IPR036179">
    <property type="entry name" value="Ig-like_dom_sf"/>
</dbReference>
<keyword evidence="2" id="KW-0732">Signal</keyword>
<name>A0A485N4H1_LYNPA</name>
<reference evidence="9 10" key="1">
    <citation type="submission" date="2019-01" db="EMBL/GenBank/DDBJ databases">
        <authorList>
            <person name="Alioto T."/>
            <person name="Alioto T."/>
        </authorList>
    </citation>
    <scope>NUCLEOTIDE SEQUENCE [LARGE SCALE GENOMIC DNA]</scope>
</reference>
<comment type="subcellular location">
    <subcellularLocation>
        <location evidence="1">Membrane</location>
    </subcellularLocation>
</comment>
<feature type="domain" description="Ig-like" evidence="8">
    <location>
        <begin position="163"/>
        <end position="261"/>
    </location>
</feature>
<keyword evidence="4 7" id="KW-0472">Membrane</keyword>
<dbReference type="InterPro" id="IPR051427">
    <property type="entry name" value="Nectin/Nectin-like"/>
</dbReference>